<evidence type="ECO:0000313" key="5">
    <source>
        <dbReference type="Proteomes" id="UP000019376"/>
    </source>
</evidence>
<dbReference type="CDD" id="cd05325">
    <property type="entry name" value="carb_red_sniffer_like_SDR_c"/>
    <property type="match status" value="1"/>
</dbReference>
<evidence type="ECO:0000256" key="1">
    <source>
        <dbReference type="ARBA" id="ARBA00006484"/>
    </source>
</evidence>
<keyword evidence="3" id="KW-0560">Oxidoreductase</keyword>
<keyword evidence="2" id="KW-0521">NADP</keyword>
<dbReference type="InterPro" id="IPR036291">
    <property type="entry name" value="NAD(P)-bd_dom_sf"/>
</dbReference>
<protein>
    <submittedName>
        <fullName evidence="4">Uncharacterized protein</fullName>
    </submittedName>
</protein>
<dbReference type="EMBL" id="KB644411">
    <property type="protein sequence ID" value="EPS29328.1"/>
    <property type="molecule type" value="Genomic_DNA"/>
</dbReference>
<evidence type="ECO:0000313" key="4">
    <source>
        <dbReference type="EMBL" id="EPS29328.1"/>
    </source>
</evidence>
<dbReference type="InterPro" id="IPR002347">
    <property type="entry name" value="SDR_fam"/>
</dbReference>
<name>S8ATB5_PENO1</name>
<accession>S8ATB5</accession>
<dbReference type="eggNOG" id="KOG1611">
    <property type="taxonomic scope" value="Eukaryota"/>
</dbReference>
<dbReference type="GO" id="GO:0005737">
    <property type="term" value="C:cytoplasm"/>
    <property type="evidence" value="ECO:0007669"/>
    <property type="project" value="TreeGrafter"/>
</dbReference>
<comment type="similarity">
    <text evidence="1">Belongs to the short-chain dehydrogenases/reductases (SDR) family.</text>
</comment>
<dbReference type="AlphaFoldDB" id="S8ATB5"/>
<dbReference type="SUPFAM" id="SSF51735">
    <property type="entry name" value="NAD(P)-binding Rossmann-fold domains"/>
    <property type="match status" value="1"/>
</dbReference>
<dbReference type="Proteomes" id="UP000019376">
    <property type="component" value="Unassembled WGS sequence"/>
</dbReference>
<dbReference type="Gene3D" id="3.40.50.720">
    <property type="entry name" value="NAD(P)-binding Rossmann-like Domain"/>
    <property type="match status" value="1"/>
</dbReference>
<evidence type="ECO:0000256" key="2">
    <source>
        <dbReference type="ARBA" id="ARBA00022857"/>
    </source>
</evidence>
<dbReference type="GO" id="GO:0016491">
    <property type="term" value="F:oxidoreductase activity"/>
    <property type="evidence" value="ECO:0007669"/>
    <property type="project" value="UniProtKB-KW"/>
</dbReference>
<dbReference type="STRING" id="933388.S8ATB5"/>
<proteinExistence type="inferred from homology"/>
<dbReference type="HOGENOM" id="CLU_010194_9_1_1"/>
<dbReference type="PANTHER" id="PTHR43544:SF7">
    <property type="entry name" value="NADB-LER2"/>
    <property type="match status" value="1"/>
</dbReference>
<dbReference type="PRINTS" id="PR00081">
    <property type="entry name" value="GDHRDH"/>
</dbReference>
<organism evidence="4 5">
    <name type="scientific">Penicillium oxalicum (strain 114-2 / CGMCC 5302)</name>
    <name type="common">Penicillium decumbens</name>
    <dbReference type="NCBI Taxonomy" id="933388"/>
    <lineage>
        <taxon>Eukaryota</taxon>
        <taxon>Fungi</taxon>
        <taxon>Dikarya</taxon>
        <taxon>Ascomycota</taxon>
        <taxon>Pezizomycotina</taxon>
        <taxon>Eurotiomycetes</taxon>
        <taxon>Eurotiomycetidae</taxon>
        <taxon>Eurotiales</taxon>
        <taxon>Aspergillaceae</taxon>
        <taxon>Penicillium</taxon>
    </lineage>
</organism>
<dbReference type="PhylomeDB" id="S8ATB5"/>
<dbReference type="InterPro" id="IPR051468">
    <property type="entry name" value="Fungal_SecMetab_SDRs"/>
</dbReference>
<reference evidence="4 5" key="1">
    <citation type="journal article" date="2013" name="PLoS ONE">
        <title>Genomic and secretomic analyses reveal unique features of the lignocellulolytic enzyme system of Penicillium decumbens.</title>
        <authorList>
            <person name="Liu G."/>
            <person name="Zhang L."/>
            <person name="Wei X."/>
            <person name="Zou G."/>
            <person name="Qin Y."/>
            <person name="Ma L."/>
            <person name="Li J."/>
            <person name="Zheng H."/>
            <person name="Wang S."/>
            <person name="Wang C."/>
            <person name="Xun L."/>
            <person name="Zhao G.-P."/>
            <person name="Zhou Z."/>
            <person name="Qu Y."/>
        </authorList>
    </citation>
    <scope>NUCLEOTIDE SEQUENCE [LARGE SCALE GENOMIC DNA]</scope>
    <source>
        <strain evidence="5">114-2 / CGMCC 5302</strain>
    </source>
</reference>
<keyword evidence="5" id="KW-1185">Reference proteome</keyword>
<dbReference type="PANTHER" id="PTHR43544">
    <property type="entry name" value="SHORT-CHAIN DEHYDROGENASE/REDUCTASE"/>
    <property type="match status" value="1"/>
</dbReference>
<dbReference type="OrthoDB" id="9876299at2759"/>
<sequence>MSAPTTYLVTGANRGIGRGFVRTFLQRSETLVIAAVRDLSSESSRSLQDLPKGAGTKLITVKLDSAVETDAAEAVALLQAEHGISYLDVVIANAGISVGGDTVRRTSATNIAKHLAVNTTGPVLLFQATADLLQASKSQQPIFVAISTLIGSIGSMEALASFPQNMSPYGGSKAALNWFIRRLHFEETWLTSFVFHPGLVETDLAAAAVEGLGVKLSDVGAISVETSVSSMVKTLDNASRHISGTFQNYDGSALPW</sequence>
<dbReference type="Pfam" id="PF00106">
    <property type="entry name" value="adh_short"/>
    <property type="match status" value="1"/>
</dbReference>
<evidence type="ECO:0000256" key="3">
    <source>
        <dbReference type="ARBA" id="ARBA00023002"/>
    </source>
</evidence>
<gene>
    <name evidence="4" type="ORF">PDE_04277</name>
</gene>